<dbReference type="Pfam" id="PF09968">
    <property type="entry name" value="DUF2202"/>
    <property type="match status" value="1"/>
</dbReference>
<dbReference type="InterPro" id="IPR019243">
    <property type="entry name" value="DUF2202"/>
</dbReference>
<evidence type="ECO:0000256" key="1">
    <source>
        <dbReference type="SAM" id="MobiDB-lite"/>
    </source>
</evidence>
<dbReference type="InterPro" id="IPR009078">
    <property type="entry name" value="Ferritin-like_SF"/>
</dbReference>
<proteinExistence type="predicted"/>
<evidence type="ECO:0000313" key="4">
    <source>
        <dbReference type="Proteomes" id="UP000727993"/>
    </source>
</evidence>
<protein>
    <submittedName>
        <fullName evidence="3">DUF2202 domain-containing protein</fullName>
    </submittedName>
</protein>
<dbReference type="Gene3D" id="1.20.1260.10">
    <property type="match status" value="1"/>
</dbReference>
<dbReference type="CDD" id="cd01048">
    <property type="entry name" value="Ferritin_like_AB2"/>
    <property type="match status" value="1"/>
</dbReference>
<dbReference type="Proteomes" id="UP000727993">
    <property type="component" value="Unassembled WGS sequence"/>
</dbReference>
<accession>A0A936TDD7</accession>
<name>A0A936TDD7_9ACTN</name>
<organism evidence="3 4">
    <name type="scientific">Candidatus Neomicrothrix subdominans</name>
    <dbReference type="NCBI Taxonomy" id="2954438"/>
    <lineage>
        <taxon>Bacteria</taxon>
        <taxon>Bacillati</taxon>
        <taxon>Actinomycetota</taxon>
        <taxon>Acidimicrobiia</taxon>
        <taxon>Acidimicrobiales</taxon>
        <taxon>Microthrixaceae</taxon>
        <taxon>Candidatus Neomicrothrix</taxon>
    </lineage>
</organism>
<sequence>MDAHEPSGTLTDREIEDLLMALDDEYKARATYRQVLADFGEVRPFSNIVEAEQRHIDALLVLFERYGIEVPDDPWPGQAPRFSSIEDACQAGVQDEIDNAALYDRLLAGTEREDLLATYRNLQRASQENHLPAFERHAQPGEKGGGGRGGQGPGGEGPEGQGRGGQRRRRRSGEQGRP</sequence>
<dbReference type="EMBL" id="JADJZA010000007">
    <property type="protein sequence ID" value="MBK9297476.1"/>
    <property type="molecule type" value="Genomic_DNA"/>
</dbReference>
<dbReference type="InterPro" id="IPR012347">
    <property type="entry name" value="Ferritin-like"/>
</dbReference>
<comment type="caution">
    <text evidence="3">The sequence shown here is derived from an EMBL/GenBank/DDBJ whole genome shotgun (WGS) entry which is preliminary data.</text>
</comment>
<gene>
    <name evidence="3" type="ORF">IPN02_11720</name>
</gene>
<reference evidence="3 4" key="1">
    <citation type="submission" date="2020-10" db="EMBL/GenBank/DDBJ databases">
        <title>Connecting structure to function with the recovery of over 1000 high-quality activated sludge metagenome-assembled genomes encoding full-length rRNA genes using long-read sequencing.</title>
        <authorList>
            <person name="Singleton C.M."/>
            <person name="Petriglieri F."/>
            <person name="Kristensen J.M."/>
            <person name="Kirkegaard R.H."/>
            <person name="Michaelsen T.Y."/>
            <person name="Andersen M.H."/>
            <person name="Karst S.M."/>
            <person name="Dueholm M.S."/>
            <person name="Nielsen P.H."/>
            <person name="Albertsen M."/>
        </authorList>
    </citation>
    <scope>NUCLEOTIDE SEQUENCE [LARGE SCALE GENOMIC DNA]</scope>
    <source>
        <strain evidence="3">Lyne_18-Q3-R50-59_MAXAC.006</strain>
    </source>
</reference>
<feature type="region of interest" description="Disordered" evidence="1">
    <location>
        <begin position="127"/>
        <end position="178"/>
    </location>
</feature>
<feature type="compositionally biased region" description="Gly residues" evidence="1">
    <location>
        <begin position="142"/>
        <end position="164"/>
    </location>
</feature>
<feature type="domain" description="DUF2202" evidence="2">
    <location>
        <begin position="15"/>
        <end position="72"/>
    </location>
</feature>
<evidence type="ECO:0000313" key="3">
    <source>
        <dbReference type="EMBL" id="MBK9297476.1"/>
    </source>
</evidence>
<dbReference type="SUPFAM" id="SSF47240">
    <property type="entry name" value="Ferritin-like"/>
    <property type="match status" value="1"/>
</dbReference>
<evidence type="ECO:0000259" key="2">
    <source>
        <dbReference type="Pfam" id="PF09968"/>
    </source>
</evidence>
<dbReference type="AlphaFoldDB" id="A0A936TDD7"/>